<evidence type="ECO:0000313" key="2">
    <source>
        <dbReference type="Proteomes" id="UP000476281"/>
    </source>
</evidence>
<feature type="non-terminal residue" evidence="1">
    <location>
        <position position="103"/>
    </location>
</feature>
<protein>
    <submittedName>
        <fullName evidence="1">Isochorismate synthase</fullName>
    </submittedName>
</protein>
<reference evidence="1 2" key="1">
    <citation type="submission" date="2019-09" db="EMBL/GenBank/DDBJ databases">
        <title>Reversal of blaTEM antimicrobial resistance by CRISPR-Cas9 in clinical E. coli and other Enterobacteriaceae strains.</title>
        <authorList>
            <person name="Tagliaferri T."/>
            <person name="Guimaraes N."/>
            <person name="Pereira M."/>
            <person name="Felicori L."/>
            <person name="Horz H.-P."/>
            <person name="Santos S."/>
            <person name="Mendes T."/>
        </authorList>
    </citation>
    <scope>NUCLEOTIDE SEQUENCE [LARGE SCALE GENOMIC DNA]</scope>
    <source>
        <strain evidence="1 2">E2_blaTEM_MG</strain>
    </source>
</reference>
<organism evidence="1 2">
    <name type="scientific">Enterobacter hormaechei</name>
    <dbReference type="NCBI Taxonomy" id="158836"/>
    <lineage>
        <taxon>Bacteria</taxon>
        <taxon>Pseudomonadati</taxon>
        <taxon>Pseudomonadota</taxon>
        <taxon>Gammaproteobacteria</taxon>
        <taxon>Enterobacterales</taxon>
        <taxon>Enterobacteriaceae</taxon>
        <taxon>Enterobacter</taxon>
        <taxon>Enterobacter cloacae complex</taxon>
    </lineage>
</organism>
<dbReference type="EMBL" id="WBSZ01001862">
    <property type="protein sequence ID" value="KAB2469427.1"/>
    <property type="molecule type" value="Genomic_DNA"/>
</dbReference>
<dbReference type="AlphaFoldDB" id="A0A6L3X4N8"/>
<sequence length="103" mass="11377">MDTSLAEDLQHTATTLQSDSFFFMSPYRSFTTSGCFARFSEPAVGGDDPAGPFQQKLAQAFQNAKNSGIAHPVMVGAIPFDTRKPSSLFIPQRWQTFSRPARQ</sequence>
<proteinExistence type="predicted"/>
<dbReference type="Proteomes" id="UP000476281">
    <property type="component" value="Unassembled WGS sequence"/>
</dbReference>
<dbReference type="InterPro" id="IPR005801">
    <property type="entry name" value="ADC_synthase"/>
</dbReference>
<accession>A0A6L3X4N8</accession>
<gene>
    <name evidence="1" type="ORF">F9C29_29725</name>
</gene>
<name>A0A6L3X4N8_9ENTR</name>
<comment type="caution">
    <text evidence="1">The sequence shown here is derived from an EMBL/GenBank/DDBJ whole genome shotgun (WGS) entry which is preliminary data.</text>
</comment>
<evidence type="ECO:0000313" key="1">
    <source>
        <dbReference type="EMBL" id="KAB2469427.1"/>
    </source>
</evidence>
<dbReference type="Gene3D" id="3.60.120.10">
    <property type="entry name" value="Anthranilate synthase"/>
    <property type="match status" value="1"/>
</dbReference>